<comment type="caution">
    <text evidence="1">The sequence shown here is derived from an EMBL/GenBank/DDBJ whole genome shotgun (WGS) entry which is preliminary data.</text>
</comment>
<keyword evidence="2" id="KW-1185">Reference proteome</keyword>
<evidence type="ECO:0000313" key="2">
    <source>
        <dbReference type="Proteomes" id="UP001627154"/>
    </source>
</evidence>
<accession>A0ABD2WFC0</accession>
<dbReference type="Proteomes" id="UP001627154">
    <property type="component" value="Unassembled WGS sequence"/>
</dbReference>
<dbReference type="AlphaFoldDB" id="A0ABD2WFC0"/>
<organism evidence="1 2">
    <name type="scientific">Trichogramma kaykai</name>
    <dbReference type="NCBI Taxonomy" id="54128"/>
    <lineage>
        <taxon>Eukaryota</taxon>
        <taxon>Metazoa</taxon>
        <taxon>Ecdysozoa</taxon>
        <taxon>Arthropoda</taxon>
        <taxon>Hexapoda</taxon>
        <taxon>Insecta</taxon>
        <taxon>Pterygota</taxon>
        <taxon>Neoptera</taxon>
        <taxon>Endopterygota</taxon>
        <taxon>Hymenoptera</taxon>
        <taxon>Apocrita</taxon>
        <taxon>Proctotrupomorpha</taxon>
        <taxon>Chalcidoidea</taxon>
        <taxon>Trichogrammatidae</taxon>
        <taxon>Trichogramma</taxon>
    </lineage>
</organism>
<sequence length="161" mass="18578">MTSAYFPIDSIRSALQLVWDEKKEEKKNNINATCRLSGAQIVRAIGSMDLLPLLFVHFHGHRVFSRIRRANELRHRARPILLSSFVSFTPPQVFPCSLCCLRKTCSPRLAGSQDRTFDCFSTSRKGIRRPRVNNLKASNSRIAKLFSSKDRQCDFFFFTEF</sequence>
<evidence type="ECO:0000313" key="1">
    <source>
        <dbReference type="EMBL" id="KAL3391294.1"/>
    </source>
</evidence>
<name>A0ABD2WFC0_9HYME</name>
<proteinExistence type="predicted"/>
<dbReference type="EMBL" id="JBJJXI010000111">
    <property type="protein sequence ID" value="KAL3391294.1"/>
    <property type="molecule type" value="Genomic_DNA"/>
</dbReference>
<reference evidence="1 2" key="1">
    <citation type="journal article" date="2024" name="bioRxiv">
        <title>A reference genome for Trichogramma kaykai: A tiny desert-dwelling parasitoid wasp with competing sex-ratio distorters.</title>
        <authorList>
            <person name="Culotta J."/>
            <person name="Lindsey A.R."/>
        </authorList>
    </citation>
    <scope>NUCLEOTIDE SEQUENCE [LARGE SCALE GENOMIC DNA]</scope>
    <source>
        <strain evidence="1 2">KSX58</strain>
    </source>
</reference>
<gene>
    <name evidence="1" type="ORF">TKK_014023</name>
</gene>
<protein>
    <submittedName>
        <fullName evidence="1">Uncharacterized protein</fullName>
    </submittedName>
</protein>